<reference evidence="1" key="1">
    <citation type="submission" date="2023-03" db="EMBL/GenBank/DDBJ databases">
        <title>Massive genome expansion in bonnet fungi (Mycena s.s.) driven by repeated elements and novel gene families across ecological guilds.</title>
        <authorList>
            <consortium name="Lawrence Berkeley National Laboratory"/>
            <person name="Harder C.B."/>
            <person name="Miyauchi S."/>
            <person name="Viragh M."/>
            <person name="Kuo A."/>
            <person name="Thoen E."/>
            <person name="Andreopoulos B."/>
            <person name="Lu D."/>
            <person name="Skrede I."/>
            <person name="Drula E."/>
            <person name="Henrissat B."/>
            <person name="Morin E."/>
            <person name="Kohler A."/>
            <person name="Barry K."/>
            <person name="LaButti K."/>
            <person name="Morin E."/>
            <person name="Salamov A."/>
            <person name="Lipzen A."/>
            <person name="Mereny Z."/>
            <person name="Hegedus B."/>
            <person name="Baldrian P."/>
            <person name="Stursova M."/>
            <person name="Weitz H."/>
            <person name="Taylor A."/>
            <person name="Grigoriev I.V."/>
            <person name="Nagy L.G."/>
            <person name="Martin F."/>
            <person name="Kauserud H."/>
        </authorList>
    </citation>
    <scope>NUCLEOTIDE SEQUENCE</scope>
    <source>
        <strain evidence="1">9144</strain>
    </source>
</reference>
<dbReference type="EMBL" id="JARJCW010000100">
    <property type="protein sequence ID" value="KAJ7194244.1"/>
    <property type="molecule type" value="Genomic_DNA"/>
</dbReference>
<organism evidence="1 2">
    <name type="scientific">Mycena pura</name>
    <dbReference type="NCBI Taxonomy" id="153505"/>
    <lineage>
        <taxon>Eukaryota</taxon>
        <taxon>Fungi</taxon>
        <taxon>Dikarya</taxon>
        <taxon>Basidiomycota</taxon>
        <taxon>Agaricomycotina</taxon>
        <taxon>Agaricomycetes</taxon>
        <taxon>Agaricomycetidae</taxon>
        <taxon>Agaricales</taxon>
        <taxon>Marasmiineae</taxon>
        <taxon>Mycenaceae</taxon>
        <taxon>Mycena</taxon>
    </lineage>
</organism>
<dbReference type="AlphaFoldDB" id="A0AAD6UT58"/>
<evidence type="ECO:0000313" key="2">
    <source>
        <dbReference type="Proteomes" id="UP001219525"/>
    </source>
</evidence>
<name>A0AAD6UT58_9AGAR</name>
<dbReference type="Proteomes" id="UP001219525">
    <property type="component" value="Unassembled WGS sequence"/>
</dbReference>
<evidence type="ECO:0000313" key="1">
    <source>
        <dbReference type="EMBL" id="KAJ7194244.1"/>
    </source>
</evidence>
<accession>A0AAD6UT58</accession>
<proteinExistence type="predicted"/>
<gene>
    <name evidence="1" type="ORF">GGX14DRAFT_476696</name>
</gene>
<keyword evidence="2" id="KW-1185">Reference proteome</keyword>
<protein>
    <submittedName>
        <fullName evidence="1">Uncharacterized protein</fullName>
    </submittedName>
</protein>
<sequence>MRDPCETIVRNVLLFPANGGAPAITPMTFSEAGSRSNPCGIYMVNVDLRGLYGEDNMYATRKEPWDITDDRSGGAAGGKYDLFHNTSPELPINVAMARLVDVDPEKPGKRPLWRGDVVVVKRDEWPTEVSPGLPMDYLDVSRQAMDVFGSHLIPEWYNSNEWRDFFQIERAKNDDWDDWPLTDDEKKKVEKTIRLFDGLPIAARKLCHLHIPCQD</sequence>
<comment type="caution">
    <text evidence="1">The sequence shown here is derived from an EMBL/GenBank/DDBJ whole genome shotgun (WGS) entry which is preliminary data.</text>
</comment>